<feature type="transmembrane region" description="Helical" evidence="2">
    <location>
        <begin position="46"/>
        <end position="67"/>
    </location>
</feature>
<reference evidence="3" key="2">
    <citation type="submission" date="2025-08" db="UniProtKB">
        <authorList>
            <consortium name="Ensembl"/>
        </authorList>
    </citation>
    <scope>IDENTIFICATION</scope>
</reference>
<evidence type="ECO:0000313" key="4">
    <source>
        <dbReference type="Proteomes" id="UP000265120"/>
    </source>
</evidence>
<dbReference type="AlphaFoldDB" id="A0A3P8WJH6"/>
<reference evidence="3" key="3">
    <citation type="submission" date="2025-09" db="UniProtKB">
        <authorList>
            <consortium name="Ensembl"/>
        </authorList>
    </citation>
    <scope>IDENTIFICATION</scope>
</reference>
<dbReference type="InterPro" id="IPR039954">
    <property type="entry name" value="DUF5527"/>
</dbReference>
<sequence length="133" mass="14960">MNTTEPGANFSSSTEYIIPSNLTTTNVSSTNPQPPSYSSDIHDPEFTIMVVLGLSLLLAALAAFLAVCRPSEKDEDSEDSGCGPGESLTRRRRRTSEPQLKVWRRLGSYRRSYNLSFRRPQPRRSHERDNILT</sequence>
<feature type="region of interest" description="Disordered" evidence="1">
    <location>
        <begin position="71"/>
        <end position="97"/>
    </location>
</feature>
<dbReference type="Pfam" id="PF17665">
    <property type="entry name" value="DUF5527"/>
    <property type="match status" value="1"/>
</dbReference>
<proteinExistence type="predicted"/>
<evidence type="ECO:0000313" key="3">
    <source>
        <dbReference type="Ensembl" id="ENSCSEP00000027603.1"/>
    </source>
</evidence>
<dbReference type="Ensembl" id="ENSCSET00000027972.1">
    <property type="protein sequence ID" value="ENSCSEP00000027603.1"/>
    <property type="gene ID" value="ENSCSEG00000017636.1"/>
</dbReference>
<accession>A0A3P8WJH6</accession>
<feature type="region of interest" description="Disordered" evidence="1">
    <location>
        <begin position="21"/>
        <end position="41"/>
    </location>
</feature>
<keyword evidence="2" id="KW-0472">Membrane</keyword>
<dbReference type="InParanoid" id="A0A3P8WJH6"/>
<dbReference type="Proteomes" id="UP000265120">
    <property type="component" value="Chromosome 15"/>
</dbReference>
<keyword evidence="2" id="KW-1133">Transmembrane helix</keyword>
<dbReference type="PANTHER" id="PTHR38325:SF1">
    <property type="entry name" value="GENE, 17455-RELATED"/>
    <property type="match status" value="1"/>
</dbReference>
<evidence type="ECO:0000256" key="2">
    <source>
        <dbReference type="SAM" id="Phobius"/>
    </source>
</evidence>
<organism evidence="3 4">
    <name type="scientific">Cynoglossus semilaevis</name>
    <name type="common">Tongue sole</name>
    <dbReference type="NCBI Taxonomy" id="244447"/>
    <lineage>
        <taxon>Eukaryota</taxon>
        <taxon>Metazoa</taxon>
        <taxon>Chordata</taxon>
        <taxon>Craniata</taxon>
        <taxon>Vertebrata</taxon>
        <taxon>Euteleostomi</taxon>
        <taxon>Actinopterygii</taxon>
        <taxon>Neopterygii</taxon>
        <taxon>Teleostei</taxon>
        <taxon>Neoteleostei</taxon>
        <taxon>Acanthomorphata</taxon>
        <taxon>Carangaria</taxon>
        <taxon>Pleuronectiformes</taxon>
        <taxon>Pleuronectoidei</taxon>
        <taxon>Cynoglossidae</taxon>
        <taxon>Cynoglossinae</taxon>
        <taxon>Cynoglossus</taxon>
    </lineage>
</organism>
<protein>
    <submittedName>
        <fullName evidence="3">Uncharacterized protein</fullName>
    </submittedName>
</protein>
<dbReference type="PANTHER" id="PTHR38325">
    <property type="entry name" value="MCG55969"/>
    <property type="match status" value="1"/>
</dbReference>
<keyword evidence="2" id="KW-0812">Transmembrane</keyword>
<dbReference type="OMA" id="NDSHTYI"/>
<keyword evidence="4" id="KW-1185">Reference proteome</keyword>
<name>A0A3P8WJH6_CYNSE</name>
<evidence type="ECO:0000256" key="1">
    <source>
        <dbReference type="SAM" id="MobiDB-lite"/>
    </source>
</evidence>
<reference evidence="3 4" key="1">
    <citation type="journal article" date="2014" name="Nat. Genet.">
        <title>Whole-genome sequence of a flatfish provides insights into ZW sex chromosome evolution and adaptation to a benthic lifestyle.</title>
        <authorList>
            <person name="Chen S."/>
            <person name="Zhang G."/>
            <person name="Shao C."/>
            <person name="Huang Q."/>
            <person name="Liu G."/>
            <person name="Zhang P."/>
            <person name="Song W."/>
            <person name="An N."/>
            <person name="Chalopin D."/>
            <person name="Volff J.N."/>
            <person name="Hong Y."/>
            <person name="Li Q."/>
            <person name="Sha Z."/>
            <person name="Zhou H."/>
            <person name="Xie M."/>
            <person name="Yu Q."/>
            <person name="Liu Y."/>
            <person name="Xiang H."/>
            <person name="Wang N."/>
            <person name="Wu K."/>
            <person name="Yang C."/>
            <person name="Zhou Q."/>
            <person name="Liao X."/>
            <person name="Yang L."/>
            <person name="Hu Q."/>
            <person name="Zhang J."/>
            <person name="Meng L."/>
            <person name="Jin L."/>
            <person name="Tian Y."/>
            <person name="Lian J."/>
            <person name="Yang J."/>
            <person name="Miao G."/>
            <person name="Liu S."/>
            <person name="Liang Z."/>
            <person name="Yan F."/>
            <person name="Li Y."/>
            <person name="Sun B."/>
            <person name="Zhang H."/>
            <person name="Zhang J."/>
            <person name="Zhu Y."/>
            <person name="Du M."/>
            <person name="Zhao Y."/>
            <person name="Schartl M."/>
            <person name="Tang Q."/>
            <person name="Wang J."/>
        </authorList>
    </citation>
    <scope>NUCLEOTIDE SEQUENCE</scope>
</reference>
<feature type="compositionally biased region" description="Low complexity" evidence="1">
    <location>
        <begin position="21"/>
        <end position="31"/>
    </location>
</feature>